<dbReference type="Pfam" id="PF00534">
    <property type="entry name" value="Glycos_transf_1"/>
    <property type="match status" value="1"/>
</dbReference>
<dbReference type="KEGG" id="tav:G4V39_02070"/>
<dbReference type="Proteomes" id="UP000502179">
    <property type="component" value="Chromosome"/>
</dbReference>
<reference evidence="3 4" key="1">
    <citation type="submission" date="2020-02" db="EMBL/GenBank/DDBJ databases">
        <title>Genome analysis of Thermosulfuriphilus ammonigenes ST65T, an anaerobic thermophilic chemolithoautotrophic bacterium isolated from a deep-sea hydrothermal vent.</title>
        <authorList>
            <person name="Slobodkina G."/>
            <person name="Allioux M."/>
            <person name="Merkel A."/>
            <person name="Alain K."/>
            <person name="Jebbar M."/>
            <person name="Slobodkin A."/>
        </authorList>
    </citation>
    <scope>NUCLEOTIDE SEQUENCE [LARGE SCALE GENOMIC DNA]</scope>
    <source>
        <strain evidence="3 4">ST65</strain>
    </source>
</reference>
<feature type="domain" description="Glycosyl transferase family 1" evidence="1">
    <location>
        <begin position="198"/>
        <end position="348"/>
    </location>
</feature>
<keyword evidence="3" id="KW-0808">Transferase</keyword>
<gene>
    <name evidence="3" type="ORF">G4V39_02070</name>
</gene>
<feature type="domain" description="Glycosyltransferase subfamily 4-like N-terminal" evidence="2">
    <location>
        <begin position="17"/>
        <end position="177"/>
    </location>
</feature>
<dbReference type="SUPFAM" id="SSF53756">
    <property type="entry name" value="UDP-Glycosyltransferase/glycogen phosphorylase"/>
    <property type="match status" value="1"/>
</dbReference>
<evidence type="ECO:0000259" key="1">
    <source>
        <dbReference type="Pfam" id="PF00534"/>
    </source>
</evidence>
<accession>A0A6G7PU04</accession>
<dbReference type="AlphaFoldDB" id="A0A6G7PU04"/>
<dbReference type="PANTHER" id="PTHR12526">
    <property type="entry name" value="GLYCOSYLTRANSFERASE"/>
    <property type="match status" value="1"/>
</dbReference>
<dbReference type="InterPro" id="IPR001296">
    <property type="entry name" value="Glyco_trans_1"/>
</dbReference>
<dbReference type="CDD" id="cd03811">
    <property type="entry name" value="GT4_GT28_WabH-like"/>
    <property type="match status" value="1"/>
</dbReference>
<dbReference type="GO" id="GO:0016757">
    <property type="term" value="F:glycosyltransferase activity"/>
    <property type="evidence" value="ECO:0007669"/>
    <property type="project" value="UniProtKB-ARBA"/>
</dbReference>
<evidence type="ECO:0000313" key="3">
    <source>
        <dbReference type="EMBL" id="QIJ71132.1"/>
    </source>
</evidence>
<dbReference type="PANTHER" id="PTHR12526:SF630">
    <property type="entry name" value="GLYCOSYLTRANSFERASE"/>
    <property type="match status" value="1"/>
</dbReference>
<dbReference type="EMBL" id="CP048877">
    <property type="protein sequence ID" value="QIJ71132.1"/>
    <property type="molecule type" value="Genomic_DNA"/>
</dbReference>
<protein>
    <submittedName>
        <fullName evidence="3">Glycosyltransferase</fullName>
    </submittedName>
</protein>
<organism evidence="3 4">
    <name type="scientific">Thermosulfuriphilus ammonigenes</name>
    <dbReference type="NCBI Taxonomy" id="1936021"/>
    <lineage>
        <taxon>Bacteria</taxon>
        <taxon>Pseudomonadati</taxon>
        <taxon>Thermodesulfobacteriota</taxon>
        <taxon>Thermodesulfobacteria</taxon>
        <taxon>Thermodesulfobacteriales</taxon>
        <taxon>Thermodesulfobacteriaceae</taxon>
        <taxon>Thermosulfuriphilus</taxon>
    </lineage>
</organism>
<proteinExistence type="predicted"/>
<dbReference type="Gene3D" id="3.40.50.2000">
    <property type="entry name" value="Glycogen Phosphorylase B"/>
    <property type="match status" value="2"/>
</dbReference>
<keyword evidence="4" id="KW-1185">Reference proteome</keyword>
<dbReference type="InterPro" id="IPR028098">
    <property type="entry name" value="Glyco_trans_4-like_N"/>
</dbReference>
<dbReference type="RefSeq" id="WP_166031354.1">
    <property type="nucleotide sequence ID" value="NZ_CP048877.1"/>
</dbReference>
<name>A0A6G7PU04_9BACT</name>
<evidence type="ECO:0000259" key="2">
    <source>
        <dbReference type="Pfam" id="PF13439"/>
    </source>
</evidence>
<sequence length="373" mass="41644">MSRSARIAFFLATSGHSGVDRIAAHLLPALARRGYQVDLLTVRRHGPYLEPVHSNLRVIRFSTNHVYNALFHLVRYLKDCQPLVLLSDKDRVCRTALLARTIARVKTRLFFRQGTTISMDLASRGPVDRLLQTVSLRYLYRFAEKVIVPSEGAALDLASYARLGLEQIRVVPSPVVTRELLEGEQPLPDHPWYRDPVPIVIGVGELCARKDFATLIKAFARVRQKRPLRLIILGRGRQRERLLDLCQRLGVSGDVSLPGFVKNPYPYMAHARVFAFSSRWEGLGFALIEALALGTPVVSTDCPHGPREILANGRYGPLVPVGDAGALAQALERILDSPPQKEHLREAVRPYEVEVSATAYLETMGLPPWPDAT</sequence>
<evidence type="ECO:0000313" key="4">
    <source>
        <dbReference type="Proteomes" id="UP000502179"/>
    </source>
</evidence>
<dbReference type="Pfam" id="PF13439">
    <property type="entry name" value="Glyco_transf_4"/>
    <property type="match status" value="1"/>
</dbReference>